<evidence type="ECO:0000256" key="9">
    <source>
        <dbReference type="ARBA" id="ARBA00023004"/>
    </source>
</evidence>
<evidence type="ECO:0000256" key="6">
    <source>
        <dbReference type="ARBA" id="ARBA00022692"/>
    </source>
</evidence>
<dbReference type="PANTHER" id="PTHR10978">
    <property type="entry name" value="SUCCINATE DEHYDROGENASE CYTOCHROME B560 SUBUNIT"/>
    <property type="match status" value="1"/>
</dbReference>
<evidence type="ECO:0000256" key="12">
    <source>
        <dbReference type="PIRSR" id="PIRSR000178-1"/>
    </source>
</evidence>
<dbReference type="SUPFAM" id="SSF81343">
    <property type="entry name" value="Fumarate reductase respiratory complex transmembrane subunits"/>
    <property type="match status" value="1"/>
</dbReference>
<evidence type="ECO:0000256" key="13">
    <source>
        <dbReference type="SAM" id="Phobius"/>
    </source>
</evidence>
<dbReference type="PATRIC" id="fig|1444770.3.peg.2430"/>
<dbReference type="GO" id="GO:0009055">
    <property type="term" value="F:electron transfer activity"/>
    <property type="evidence" value="ECO:0007669"/>
    <property type="project" value="InterPro"/>
</dbReference>
<dbReference type="PANTHER" id="PTHR10978:SF5">
    <property type="entry name" value="SUCCINATE DEHYDROGENASE CYTOCHROME B560 SUBUNIT, MITOCHONDRIAL"/>
    <property type="match status" value="1"/>
</dbReference>
<sequence>MVTRERPLSPHLQIYRWQVQMVTSILHRATGVFLSLGVLVIAAGLLALMFGSGAWDCFRSCLDLWYGQFFLLLWTWCFSYHLCNGIRHIVQDFGYGFSVSNFVRSSWASVLGSIVITAGVWAYVISSRGVV</sequence>
<evidence type="ECO:0000256" key="2">
    <source>
        <dbReference type="ARBA" id="ARBA00004141"/>
    </source>
</evidence>
<feature type="transmembrane region" description="Helical" evidence="13">
    <location>
        <begin position="25"/>
        <end position="50"/>
    </location>
</feature>
<comment type="cofactor">
    <cofactor evidence="12">
        <name>heme</name>
        <dbReference type="ChEBI" id="CHEBI:30413"/>
    </cofactor>
    <text evidence="12">The heme is bound between the two transmembrane subunits.</text>
</comment>
<dbReference type="STRING" id="1444770.AF72_10250"/>
<protein>
    <recommendedName>
        <fullName evidence="4">Succinate dehydrogenase cytochrome b556 subunit</fullName>
    </recommendedName>
</protein>
<dbReference type="GeneID" id="68900101"/>
<keyword evidence="9 12" id="KW-0408">Iron</keyword>
<comment type="subunit">
    <text evidence="11">Part of an enzyme complex containing four subunits: a flavoprotein, an iron-sulfur protein, plus two membrane-anchoring proteins, SdhC and SdhD. The complex can form homotrimers.</text>
</comment>
<keyword evidence="6 13" id="KW-0812">Transmembrane</keyword>
<reference evidence="15" key="2">
    <citation type="submission" date="2021-11" db="EMBL/GenBank/DDBJ databases">
        <title>Genome sequence of Xylella taiwanensis PLS432.</title>
        <authorList>
            <person name="Weng L.-W."/>
            <person name="Su C.-C."/>
            <person name="Tsai C.-W."/>
            <person name="Kuo C.-H."/>
        </authorList>
    </citation>
    <scope>NUCLEOTIDE SEQUENCE</scope>
    <source>
        <strain evidence="15">PLS432</strain>
    </source>
</reference>
<dbReference type="InterPro" id="IPR000701">
    <property type="entry name" value="SuccDH_FuR_B_TM-su"/>
</dbReference>
<dbReference type="Proteomes" id="UP000020406">
    <property type="component" value="Unassembled WGS sequence"/>
</dbReference>
<dbReference type="GO" id="GO:0006099">
    <property type="term" value="P:tricarboxylic acid cycle"/>
    <property type="evidence" value="ECO:0007669"/>
    <property type="project" value="InterPro"/>
</dbReference>
<evidence type="ECO:0000256" key="7">
    <source>
        <dbReference type="ARBA" id="ARBA00022723"/>
    </source>
</evidence>
<accession>Z9JHB5</accession>
<keyword evidence="5 12" id="KW-0349">Heme</keyword>
<evidence type="ECO:0000256" key="5">
    <source>
        <dbReference type="ARBA" id="ARBA00022617"/>
    </source>
</evidence>
<dbReference type="GO" id="GO:0016020">
    <property type="term" value="C:membrane"/>
    <property type="evidence" value="ECO:0007669"/>
    <property type="project" value="UniProtKB-SubCell"/>
</dbReference>
<feature type="transmembrane region" description="Helical" evidence="13">
    <location>
        <begin position="102"/>
        <end position="125"/>
    </location>
</feature>
<evidence type="ECO:0000256" key="10">
    <source>
        <dbReference type="ARBA" id="ARBA00023136"/>
    </source>
</evidence>
<keyword evidence="10 13" id="KW-0472">Membrane</keyword>
<dbReference type="AlphaFoldDB" id="Z9JHB5"/>
<dbReference type="InterPro" id="IPR034804">
    <property type="entry name" value="SQR/QFR_C/D"/>
</dbReference>
<dbReference type="NCBIfam" id="TIGR02970">
    <property type="entry name" value="succ_dehyd_cytB"/>
    <property type="match status" value="1"/>
</dbReference>
<feature type="transmembrane region" description="Helical" evidence="13">
    <location>
        <begin position="62"/>
        <end position="82"/>
    </location>
</feature>
<dbReference type="InterPro" id="IPR014314">
    <property type="entry name" value="Succ_DH_cytb556"/>
</dbReference>
<dbReference type="Proteomes" id="UP001430701">
    <property type="component" value="Unassembled WGS sequence"/>
</dbReference>
<dbReference type="OrthoDB" id="9799441at2"/>
<feature type="binding site" description="axial binding residue" evidence="12">
    <location>
        <position position="81"/>
    </location>
    <ligand>
        <name>heme</name>
        <dbReference type="ChEBI" id="CHEBI:30413"/>
        <note>ligand shared with second transmembrane subunit</note>
    </ligand>
    <ligandPart>
        <name>Fe</name>
        <dbReference type="ChEBI" id="CHEBI:18248"/>
    </ligandPart>
</feature>
<dbReference type="InterPro" id="IPR018495">
    <property type="entry name" value="Succ_DH_cyt_bsu_CS"/>
</dbReference>
<dbReference type="PIRSF" id="PIRSF000178">
    <property type="entry name" value="SDH_cyt_b560"/>
    <property type="match status" value="1"/>
</dbReference>
<comment type="caution">
    <text evidence="14">The sequence shown here is derived from an EMBL/GenBank/DDBJ whole genome shotgun (WGS) entry which is preliminary data.</text>
</comment>
<dbReference type="EMBL" id="JDSQ01000018">
    <property type="protein sequence ID" value="EWS77534.1"/>
    <property type="molecule type" value="Genomic_DNA"/>
</dbReference>
<name>Z9JHB5_9GAMM</name>
<dbReference type="EMBL" id="JAJPPU010000002">
    <property type="protein sequence ID" value="MCD8473210.1"/>
    <property type="molecule type" value="Genomic_DNA"/>
</dbReference>
<dbReference type="GO" id="GO:0046872">
    <property type="term" value="F:metal ion binding"/>
    <property type="evidence" value="ECO:0007669"/>
    <property type="project" value="UniProtKB-KW"/>
</dbReference>
<keyword evidence="7 12" id="KW-0479">Metal-binding</keyword>
<evidence type="ECO:0000313" key="15">
    <source>
        <dbReference type="EMBL" id="MCD8473210.1"/>
    </source>
</evidence>
<dbReference type="CDD" id="cd03499">
    <property type="entry name" value="SQR_TypeC_SdhC"/>
    <property type="match status" value="1"/>
</dbReference>
<comment type="function">
    <text evidence="1">Membrane-anchoring subunit of succinate dehydrogenase (SDH).</text>
</comment>
<evidence type="ECO:0000256" key="11">
    <source>
        <dbReference type="ARBA" id="ARBA00025912"/>
    </source>
</evidence>
<keyword evidence="17" id="KW-1185">Reference proteome</keyword>
<comment type="subcellular location">
    <subcellularLocation>
        <location evidence="2">Membrane</location>
        <topology evidence="2">Multi-pass membrane protein</topology>
    </subcellularLocation>
</comment>
<evidence type="ECO:0000256" key="8">
    <source>
        <dbReference type="ARBA" id="ARBA00022989"/>
    </source>
</evidence>
<dbReference type="RefSeq" id="WP_081755467.1">
    <property type="nucleotide sequence ID" value="NZ_CP053627.1"/>
</dbReference>
<proteinExistence type="inferred from homology"/>
<dbReference type="eggNOG" id="COG2009">
    <property type="taxonomic scope" value="Bacteria"/>
</dbReference>
<dbReference type="Gene3D" id="1.20.1300.10">
    <property type="entry name" value="Fumarate reductase/succinate dehydrogenase, transmembrane subunit"/>
    <property type="match status" value="1"/>
</dbReference>
<gene>
    <name evidence="15" type="primary">sdhC</name>
    <name evidence="14" type="ORF">AF72_10250</name>
    <name evidence="15" type="ORF">LPH55_07020</name>
</gene>
<evidence type="ECO:0000313" key="17">
    <source>
        <dbReference type="Proteomes" id="UP001430701"/>
    </source>
</evidence>
<comment type="similarity">
    <text evidence="3">Belongs to the cytochrome b560 family.</text>
</comment>
<dbReference type="PROSITE" id="PS01000">
    <property type="entry name" value="SDH_CYT_1"/>
    <property type="match status" value="1"/>
</dbReference>
<evidence type="ECO:0000256" key="4">
    <source>
        <dbReference type="ARBA" id="ARBA00020076"/>
    </source>
</evidence>
<evidence type="ECO:0000256" key="1">
    <source>
        <dbReference type="ARBA" id="ARBA00004050"/>
    </source>
</evidence>
<organism evidence="14 16">
    <name type="scientific">Xylella taiwanensis</name>
    <dbReference type="NCBI Taxonomy" id="1444770"/>
    <lineage>
        <taxon>Bacteria</taxon>
        <taxon>Pseudomonadati</taxon>
        <taxon>Pseudomonadota</taxon>
        <taxon>Gammaproteobacteria</taxon>
        <taxon>Lysobacterales</taxon>
        <taxon>Lysobacteraceae</taxon>
        <taxon>Xylella</taxon>
    </lineage>
</organism>
<reference evidence="14 16" key="1">
    <citation type="journal article" date="2014" name="Genome Announc.">
        <title>Draft Genome Sequence of Xylella fastidiosa Pear Leaf Scorch Strain in Taiwan.</title>
        <authorList>
            <person name="Su C.C."/>
            <person name="Deng W.L."/>
            <person name="Jan F.J."/>
            <person name="Chang C.J."/>
            <person name="Huang H."/>
            <person name="Chen J."/>
        </authorList>
    </citation>
    <scope>NUCLEOTIDE SEQUENCE [LARGE SCALE GENOMIC DNA]</scope>
    <source>
        <strain evidence="14 16">PLS229</strain>
    </source>
</reference>
<evidence type="ECO:0000313" key="16">
    <source>
        <dbReference type="Proteomes" id="UP000020406"/>
    </source>
</evidence>
<evidence type="ECO:0000313" key="14">
    <source>
        <dbReference type="EMBL" id="EWS77534.1"/>
    </source>
</evidence>
<evidence type="ECO:0000256" key="3">
    <source>
        <dbReference type="ARBA" id="ARBA00007244"/>
    </source>
</evidence>
<keyword evidence="8 13" id="KW-1133">Transmembrane helix</keyword>
<dbReference type="Pfam" id="PF01127">
    <property type="entry name" value="Sdh_cyt"/>
    <property type="match status" value="1"/>
</dbReference>